<keyword evidence="1" id="KW-0472">Membrane</keyword>
<dbReference type="EMBL" id="CP051128">
    <property type="protein sequence ID" value="QIZ08124.1"/>
    <property type="molecule type" value="Genomic_DNA"/>
</dbReference>
<feature type="transmembrane region" description="Helical" evidence="1">
    <location>
        <begin position="7"/>
        <end position="27"/>
    </location>
</feature>
<dbReference type="Proteomes" id="UP000501868">
    <property type="component" value="Chromosome"/>
</dbReference>
<feature type="transmembrane region" description="Helical" evidence="1">
    <location>
        <begin position="71"/>
        <end position="92"/>
    </location>
</feature>
<keyword evidence="1" id="KW-1133">Transmembrane helix</keyword>
<organism evidence="2 3">
    <name type="scientific">Priestia megaterium</name>
    <name type="common">Bacillus megaterium</name>
    <dbReference type="NCBI Taxonomy" id="1404"/>
    <lineage>
        <taxon>Bacteria</taxon>
        <taxon>Bacillati</taxon>
        <taxon>Bacillota</taxon>
        <taxon>Bacilli</taxon>
        <taxon>Bacillales</taxon>
        <taxon>Bacillaceae</taxon>
        <taxon>Priestia</taxon>
    </lineage>
</organism>
<dbReference type="AlphaFoldDB" id="A0A6H1P3F7"/>
<name>A0A6H1P3F7_PRIMG</name>
<evidence type="ECO:0000313" key="2">
    <source>
        <dbReference type="EMBL" id="QIZ08124.1"/>
    </source>
</evidence>
<keyword evidence="1" id="KW-0812">Transmembrane</keyword>
<reference evidence="2 3" key="1">
    <citation type="submission" date="2020-04" db="EMBL/GenBank/DDBJ databases">
        <title>Genome-Wide Identification of 5-Methylcytosine Sites in Bacterial Genomes By High-Throughput Sequencing of MspJI Restriction Fragments.</title>
        <authorList>
            <person name="Wu V."/>
        </authorList>
    </citation>
    <scope>NUCLEOTIDE SEQUENCE [LARGE SCALE GENOMIC DNA]</scope>
    <source>
        <strain evidence="2 3">S2</strain>
    </source>
</reference>
<proteinExistence type="predicted"/>
<evidence type="ECO:0000256" key="1">
    <source>
        <dbReference type="SAM" id="Phobius"/>
    </source>
</evidence>
<sequence>MSSGLEGLLYFGVMGTVFLISLTFAIIRIKKSSNLIKTMAQFIGLSFLLYSLACFWWFYQASDGFSQVLGGLLYGIAFVLSGLLNTGVVIFIKKKNSL</sequence>
<protein>
    <submittedName>
        <fullName evidence="2">Uncharacterized protein</fullName>
    </submittedName>
</protein>
<reference evidence="2 3" key="2">
    <citation type="submission" date="2020-04" db="EMBL/GenBank/DDBJ databases">
        <authorList>
            <person name="Fomenkov A."/>
            <person name="Anton B.P."/>
            <person name="Roberts R.J."/>
        </authorList>
    </citation>
    <scope>NUCLEOTIDE SEQUENCE [LARGE SCALE GENOMIC DNA]</scope>
    <source>
        <strain evidence="2 3">S2</strain>
    </source>
</reference>
<feature type="transmembrane region" description="Helical" evidence="1">
    <location>
        <begin position="39"/>
        <end position="59"/>
    </location>
</feature>
<gene>
    <name evidence="2" type="ORF">HFZ78_16480</name>
</gene>
<accession>A0A6H1P3F7</accession>
<evidence type="ECO:0000313" key="3">
    <source>
        <dbReference type="Proteomes" id="UP000501868"/>
    </source>
</evidence>